<comment type="caution">
    <text evidence="1">The sequence shown here is derived from an EMBL/GenBank/DDBJ whole genome shotgun (WGS) entry which is preliminary data.</text>
</comment>
<organism evidence="1 2">
    <name type="scientific">Leptospira barantonii</name>
    <dbReference type="NCBI Taxonomy" id="2023184"/>
    <lineage>
        <taxon>Bacteria</taxon>
        <taxon>Pseudomonadati</taxon>
        <taxon>Spirochaetota</taxon>
        <taxon>Spirochaetia</taxon>
        <taxon>Leptospirales</taxon>
        <taxon>Leptospiraceae</taxon>
        <taxon>Leptospira</taxon>
    </lineage>
</organism>
<dbReference type="Proteomes" id="UP000231879">
    <property type="component" value="Unassembled WGS sequence"/>
</dbReference>
<evidence type="ECO:0000313" key="2">
    <source>
        <dbReference type="Proteomes" id="UP000231879"/>
    </source>
</evidence>
<gene>
    <name evidence="1" type="ORF">CH367_12090</name>
</gene>
<keyword evidence="2" id="KW-1185">Reference proteome</keyword>
<reference evidence="1 2" key="1">
    <citation type="submission" date="2017-07" db="EMBL/GenBank/DDBJ databases">
        <title>Leptospira spp. isolated from tropical soils.</title>
        <authorList>
            <person name="Thibeaux R."/>
            <person name="Iraola G."/>
            <person name="Ferres I."/>
            <person name="Bierque E."/>
            <person name="Girault D."/>
            <person name="Soupe-Gilbert M.-E."/>
            <person name="Picardeau M."/>
            <person name="Goarant C."/>
        </authorList>
    </citation>
    <scope>NUCLEOTIDE SEQUENCE [LARGE SCALE GENOMIC DNA]</scope>
    <source>
        <strain evidence="1 2">FH4-C-A1</strain>
    </source>
</reference>
<evidence type="ECO:0000313" key="1">
    <source>
        <dbReference type="EMBL" id="PJZ56839.1"/>
    </source>
</evidence>
<sequence>MKYSRSVMKPIFSEDAFWIHGTIIIDFLSYNSKKIRAIKYPILYSLSIKIIPKNYLFKPKRIQGYTFNNLNIQE</sequence>
<protein>
    <submittedName>
        <fullName evidence="1">Uncharacterized protein</fullName>
    </submittedName>
</protein>
<name>A0ABX4NJ60_9LEPT</name>
<accession>A0ABX4NJ60</accession>
<proteinExistence type="predicted"/>
<dbReference type="EMBL" id="NPDS01000005">
    <property type="protein sequence ID" value="PJZ56839.1"/>
    <property type="molecule type" value="Genomic_DNA"/>
</dbReference>